<feature type="compositionally biased region" description="Acidic residues" evidence="1">
    <location>
        <begin position="330"/>
        <end position="339"/>
    </location>
</feature>
<evidence type="ECO:0000256" key="1">
    <source>
        <dbReference type="SAM" id="MobiDB-lite"/>
    </source>
</evidence>
<dbReference type="AlphaFoldDB" id="A0AA35XLP6"/>
<feature type="compositionally biased region" description="Basic and acidic residues" evidence="1">
    <location>
        <begin position="14"/>
        <end position="39"/>
    </location>
</feature>
<dbReference type="Proteomes" id="UP001174909">
    <property type="component" value="Unassembled WGS sequence"/>
</dbReference>
<reference evidence="2" key="1">
    <citation type="submission" date="2023-03" db="EMBL/GenBank/DDBJ databases">
        <authorList>
            <person name="Steffen K."/>
            <person name="Cardenas P."/>
        </authorList>
    </citation>
    <scope>NUCLEOTIDE SEQUENCE</scope>
</reference>
<name>A0AA35XLP6_GEOBA</name>
<accession>A0AA35XLP6</accession>
<feature type="region of interest" description="Disordered" evidence="1">
    <location>
        <begin position="253"/>
        <end position="278"/>
    </location>
</feature>
<dbReference type="EMBL" id="CASHTH010004317">
    <property type="protein sequence ID" value="CAI8056037.1"/>
    <property type="molecule type" value="Genomic_DNA"/>
</dbReference>
<feature type="region of interest" description="Disordered" evidence="1">
    <location>
        <begin position="291"/>
        <end position="387"/>
    </location>
</feature>
<keyword evidence="3" id="KW-1185">Reference proteome</keyword>
<feature type="region of interest" description="Disordered" evidence="1">
    <location>
        <begin position="122"/>
        <end position="164"/>
    </location>
</feature>
<gene>
    <name evidence="2" type="ORF">GBAR_LOCUS30532</name>
</gene>
<feature type="region of interest" description="Disordered" evidence="1">
    <location>
        <begin position="422"/>
        <end position="447"/>
    </location>
</feature>
<protein>
    <submittedName>
        <fullName evidence="2">Uncharacterized protein</fullName>
    </submittedName>
</protein>
<feature type="region of interest" description="Disordered" evidence="1">
    <location>
        <begin position="1"/>
        <end position="49"/>
    </location>
</feature>
<feature type="compositionally biased region" description="Polar residues" evidence="1">
    <location>
        <begin position="266"/>
        <end position="278"/>
    </location>
</feature>
<feature type="compositionally biased region" description="Basic residues" evidence="1">
    <location>
        <begin position="1"/>
        <end position="13"/>
    </location>
</feature>
<sequence>MGKRRGKKKKKRVKSEIERCTGHESGPETTTGRERRDSGQEDSCSPAWNSLDEESLADYAENAAAGESGGEVEVAKLLSFLNFSVIPCALEPYNLECELPHAPSGGGPPTDVDLLSELTSATHLEREEDAREGETEDARGKRRSRKRASHRRPNKRAKKLRSSVGPASLAVAAGEFMCLCHFVRAGGEERLEEEKKRTRNGAFAAALPRDTVVSMNSGGYYCERCYGRGGRGKRGRRRSREGRFDPLARAAAVGRWSAGRGRGTRSESSTPVNLPTHSMPQHSLVEMECENGDFSNDTSATGEVDMGAEPDDSDHTPPAESSPGDLYEGEREEEEESELSDTTTDSGCDGDDEESSVERVGMALSGWWEREPPFVSSNEDSDSEEEKLTSILNGAFPHMSPAKGSKNPPSLRERLSLSSQFKHPGKFGVRGRSVKKKRCKPSQTATNHLTPAEVNSKISAFVEDETERDGVRAPL</sequence>
<organism evidence="2 3">
    <name type="scientific">Geodia barretti</name>
    <name type="common">Barrett's horny sponge</name>
    <dbReference type="NCBI Taxonomy" id="519541"/>
    <lineage>
        <taxon>Eukaryota</taxon>
        <taxon>Metazoa</taxon>
        <taxon>Porifera</taxon>
        <taxon>Demospongiae</taxon>
        <taxon>Heteroscleromorpha</taxon>
        <taxon>Tetractinellida</taxon>
        <taxon>Astrophorina</taxon>
        <taxon>Geodiidae</taxon>
        <taxon>Geodia</taxon>
    </lineage>
</organism>
<evidence type="ECO:0000313" key="3">
    <source>
        <dbReference type="Proteomes" id="UP001174909"/>
    </source>
</evidence>
<proteinExistence type="predicted"/>
<feature type="compositionally biased region" description="Basic residues" evidence="1">
    <location>
        <begin position="140"/>
        <end position="161"/>
    </location>
</feature>
<evidence type="ECO:0000313" key="2">
    <source>
        <dbReference type="EMBL" id="CAI8056037.1"/>
    </source>
</evidence>
<comment type="caution">
    <text evidence="2">The sequence shown here is derived from an EMBL/GenBank/DDBJ whole genome shotgun (WGS) entry which is preliminary data.</text>
</comment>
<feature type="compositionally biased region" description="Basic and acidic residues" evidence="1">
    <location>
        <begin position="123"/>
        <end position="139"/>
    </location>
</feature>